<evidence type="ECO:0008006" key="5">
    <source>
        <dbReference type="Google" id="ProtNLM"/>
    </source>
</evidence>
<sequence>MRRVGLSMVGLIFCIFGLQASVLAQGGQDSSCSCDSLREQLASSQAQLGQKSNELRAVQLQLWERMKELSQKTSELSQKAQELSQKKLELQRAQQASQDLSLAAVASALSRGLKNKSQSLQGEVLLIFEEAKQGKFDRVHVLGLGLLDSCRGAASSVYAFIATEADEHLPPPAKAALRSWCASASSVWHAYVVEAAWAAPVVSRVKAANQELMAILTLQLRAVPSLQPYSDPAFVQLLVYAIFGLPLLLLVILPLALLLSTRKAEDEAPQSQRRGNKVKSGRRA</sequence>
<reference evidence="4" key="1">
    <citation type="submission" date="2021-01" db="EMBL/GenBank/DDBJ databases">
        <authorList>
            <person name="Corre E."/>
            <person name="Pelletier E."/>
            <person name="Niang G."/>
            <person name="Scheremetjew M."/>
            <person name="Finn R."/>
            <person name="Kale V."/>
            <person name="Holt S."/>
            <person name="Cochrane G."/>
            <person name="Meng A."/>
            <person name="Brown T."/>
            <person name="Cohen L."/>
        </authorList>
    </citation>
    <scope>NUCLEOTIDE SEQUENCE</scope>
    <source>
        <strain evidence="4">CCMP1320</strain>
    </source>
</reference>
<keyword evidence="1" id="KW-0175">Coiled coil</keyword>
<feature type="transmembrane region" description="Helical" evidence="2">
    <location>
        <begin position="237"/>
        <end position="259"/>
    </location>
</feature>
<dbReference type="AlphaFoldDB" id="A0A7S3RA52"/>
<organism evidence="4">
    <name type="scientific">Dunaliella tertiolecta</name>
    <name type="common">Green alga</name>
    <dbReference type="NCBI Taxonomy" id="3047"/>
    <lineage>
        <taxon>Eukaryota</taxon>
        <taxon>Viridiplantae</taxon>
        <taxon>Chlorophyta</taxon>
        <taxon>core chlorophytes</taxon>
        <taxon>Chlorophyceae</taxon>
        <taxon>CS clade</taxon>
        <taxon>Chlamydomonadales</taxon>
        <taxon>Dunaliellaceae</taxon>
        <taxon>Dunaliella</taxon>
    </lineage>
</organism>
<keyword evidence="2" id="KW-0812">Transmembrane</keyword>
<gene>
    <name evidence="4" type="ORF">DTER00134_LOCUS22412</name>
</gene>
<name>A0A7S3RA52_DUNTE</name>
<accession>A0A7S3RA52</accession>
<feature type="chain" id="PRO_5030990806" description="Transmembrane protein" evidence="3">
    <location>
        <begin position="25"/>
        <end position="284"/>
    </location>
</feature>
<feature type="coiled-coil region" evidence="1">
    <location>
        <begin position="34"/>
        <end position="103"/>
    </location>
</feature>
<evidence type="ECO:0000256" key="1">
    <source>
        <dbReference type="SAM" id="Coils"/>
    </source>
</evidence>
<keyword evidence="3" id="KW-0732">Signal</keyword>
<proteinExistence type="predicted"/>
<evidence type="ECO:0000313" key="4">
    <source>
        <dbReference type="EMBL" id="CAE0507335.1"/>
    </source>
</evidence>
<evidence type="ECO:0000256" key="3">
    <source>
        <dbReference type="SAM" id="SignalP"/>
    </source>
</evidence>
<protein>
    <recommendedName>
        <fullName evidence="5">Transmembrane protein</fullName>
    </recommendedName>
</protein>
<keyword evidence="2" id="KW-0472">Membrane</keyword>
<feature type="signal peptide" evidence="3">
    <location>
        <begin position="1"/>
        <end position="24"/>
    </location>
</feature>
<keyword evidence="2" id="KW-1133">Transmembrane helix</keyword>
<dbReference type="EMBL" id="HBIP01037053">
    <property type="protein sequence ID" value="CAE0507335.1"/>
    <property type="molecule type" value="Transcribed_RNA"/>
</dbReference>
<evidence type="ECO:0000256" key="2">
    <source>
        <dbReference type="SAM" id="Phobius"/>
    </source>
</evidence>